<evidence type="ECO:0000313" key="4">
    <source>
        <dbReference type="Proteomes" id="UP000291338"/>
    </source>
</evidence>
<keyword evidence="1" id="KW-1133">Transmembrane helix</keyword>
<feature type="transmembrane region" description="Helical" evidence="1">
    <location>
        <begin position="60"/>
        <end position="80"/>
    </location>
</feature>
<dbReference type="InterPro" id="IPR037185">
    <property type="entry name" value="EmrE-like"/>
</dbReference>
<dbReference type="Gene3D" id="1.10.3730.20">
    <property type="match status" value="2"/>
</dbReference>
<keyword evidence="1" id="KW-0812">Transmembrane</keyword>
<feature type="domain" description="EamA" evidence="2">
    <location>
        <begin position="2"/>
        <end position="129"/>
    </location>
</feature>
<feature type="transmembrane region" description="Helical" evidence="1">
    <location>
        <begin position="86"/>
        <end position="107"/>
    </location>
</feature>
<keyword evidence="1" id="KW-0472">Membrane</keyword>
<dbReference type="Proteomes" id="UP000291338">
    <property type="component" value="Unassembled WGS sequence"/>
</dbReference>
<dbReference type="RefSeq" id="WP_130256204.1">
    <property type="nucleotide sequence ID" value="NZ_PPSX01000056.1"/>
</dbReference>
<feature type="transmembrane region" description="Helical" evidence="1">
    <location>
        <begin position="169"/>
        <end position="194"/>
    </location>
</feature>
<evidence type="ECO:0000259" key="2">
    <source>
        <dbReference type="Pfam" id="PF00892"/>
    </source>
</evidence>
<dbReference type="AlphaFoldDB" id="A0A4Q7IL78"/>
<dbReference type="EMBL" id="PPSX01000056">
    <property type="protein sequence ID" value="RZQ52412.1"/>
    <property type="molecule type" value="Genomic_DNA"/>
</dbReference>
<feature type="transmembrane region" description="Helical" evidence="1">
    <location>
        <begin position="200"/>
        <end position="223"/>
    </location>
</feature>
<dbReference type="GO" id="GO:0016020">
    <property type="term" value="C:membrane"/>
    <property type="evidence" value="ECO:0007669"/>
    <property type="project" value="InterPro"/>
</dbReference>
<comment type="caution">
    <text evidence="3">The sequence shown here is derived from an EMBL/GenBank/DDBJ whole genome shotgun (WGS) entry which is preliminary data.</text>
</comment>
<evidence type="ECO:0000256" key="1">
    <source>
        <dbReference type="SAM" id="Phobius"/>
    </source>
</evidence>
<dbReference type="SUPFAM" id="SSF103481">
    <property type="entry name" value="Multidrug resistance efflux transporter EmrE"/>
    <property type="match status" value="2"/>
</dbReference>
<feature type="transmembrane region" description="Helical" evidence="1">
    <location>
        <begin position="140"/>
        <end position="157"/>
    </location>
</feature>
<name>A0A4Q7IL78_9GAMM</name>
<proteinExistence type="predicted"/>
<feature type="transmembrane region" description="Helical" evidence="1">
    <location>
        <begin position="114"/>
        <end position="134"/>
    </location>
</feature>
<protein>
    <recommendedName>
        <fullName evidence="2">EamA domain-containing protein</fullName>
    </recommendedName>
</protein>
<dbReference type="InterPro" id="IPR000620">
    <property type="entry name" value="EamA_dom"/>
</dbReference>
<gene>
    <name evidence="3" type="ORF">C1E23_14210</name>
</gene>
<feature type="transmembrane region" description="Helical" evidence="1">
    <location>
        <begin position="230"/>
        <end position="248"/>
    </location>
</feature>
<sequence length="271" mass="29680">MIFSLLSAICWSLFDIARKELAQNVEPKFLSLAMSVSVLPLFFILWALQGFNVPSHEYFLPATFSGILAAIGSVCFMLAISKGKLAIVLSITACTPFISAVVSFIFLNELVSNIEWLGIILVVVATWLLAGTAFSSDDKSAIYAVITALAWGTCIVLDKKALISGSSVFHGMYLTSIIIFVLFVCVRTGTQWLALKSNSLWWAIAVFTFFAAVLLQFSALEYLNPGVVEAIKRGLGIVMAVFIGRFFYKESLSLKQKTGVGIVFLATYLFM</sequence>
<organism evidence="3 4">
    <name type="scientific">Pseudoalteromonas phenolica</name>
    <dbReference type="NCBI Taxonomy" id="161398"/>
    <lineage>
        <taxon>Bacteria</taxon>
        <taxon>Pseudomonadati</taxon>
        <taxon>Pseudomonadota</taxon>
        <taxon>Gammaproteobacteria</taxon>
        <taxon>Alteromonadales</taxon>
        <taxon>Pseudoalteromonadaceae</taxon>
        <taxon>Pseudoalteromonas</taxon>
    </lineage>
</organism>
<feature type="domain" description="EamA" evidence="2">
    <location>
        <begin position="140"/>
        <end position="270"/>
    </location>
</feature>
<dbReference type="PANTHER" id="PTHR22911">
    <property type="entry name" value="ACYL-MALONYL CONDENSING ENZYME-RELATED"/>
    <property type="match status" value="1"/>
</dbReference>
<feature type="transmembrane region" description="Helical" evidence="1">
    <location>
        <begin position="29"/>
        <end position="48"/>
    </location>
</feature>
<evidence type="ECO:0000313" key="3">
    <source>
        <dbReference type="EMBL" id="RZQ52412.1"/>
    </source>
</evidence>
<accession>A0A4Q7IL78</accession>
<reference evidence="3 4" key="1">
    <citation type="submission" date="2018-01" db="EMBL/GenBank/DDBJ databases">
        <title>Co-occurrence of chitin degradation, pigmentation and bioactivity in marine Pseudoalteromonas.</title>
        <authorList>
            <person name="Paulsen S."/>
            <person name="Gram L."/>
            <person name="Machado H."/>
        </authorList>
    </citation>
    <scope>NUCLEOTIDE SEQUENCE [LARGE SCALE GENOMIC DNA]</scope>
    <source>
        <strain evidence="3 4">S3898</strain>
    </source>
</reference>
<dbReference type="Pfam" id="PF00892">
    <property type="entry name" value="EamA"/>
    <property type="match status" value="2"/>
</dbReference>
<dbReference type="PANTHER" id="PTHR22911:SF137">
    <property type="entry name" value="SOLUTE CARRIER FAMILY 35 MEMBER G2-RELATED"/>
    <property type="match status" value="1"/>
</dbReference>